<dbReference type="EMBL" id="FWXD01000027">
    <property type="protein sequence ID" value="SMC28954.1"/>
    <property type="molecule type" value="Genomic_DNA"/>
</dbReference>
<sequence>MSSSPHTNSTRPAGKLTQQLQQLRAELAANPRLQWGLAGILLIGITTGLLALDDYRVAELRQIASLRKTSSELHRQLGHSGQQIALQAQLDRASEQIDLSLWQFATPVIAQAEFNDWLNQNLQEGGARELRISQPTFRYFNPTAAGDASAPISEEGTQCKDRSQCRLIELRAQLRFTFDPATFPRTLAKLEAADHALRIEQITINSAERRVELTALTLARLSDAPEKLDASAARAASMASMASAASAAAASMPANAAASGPKPVVEVKW</sequence>
<dbReference type="STRING" id="1121001.SAMN02745857_03504"/>
<protein>
    <submittedName>
        <fullName evidence="2">Uncharacterized protein</fullName>
    </submittedName>
</protein>
<keyword evidence="3" id="KW-1185">Reference proteome</keyword>
<proteinExistence type="predicted"/>
<evidence type="ECO:0000313" key="3">
    <source>
        <dbReference type="Proteomes" id="UP000192761"/>
    </source>
</evidence>
<keyword evidence="1" id="KW-0812">Transmembrane</keyword>
<dbReference type="AlphaFoldDB" id="A0A1W1XYL4"/>
<gene>
    <name evidence="2" type="ORF">SAMN02745857_03504</name>
</gene>
<dbReference type="Proteomes" id="UP000192761">
    <property type="component" value="Unassembled WGS sequence"/>
</dbReference>
<feature type="transmembrane region" description="Helical" evidence="1">
    <location>
        <begin position="33"/>
        <end position="52"/>
    </location>
</feature>
<evidence type="ECO:0000256" key="1">
    <source>
        <dbReference type="SAM" id="Phobius"/>
    </source>
</evidence>
<evidence type="ECO:0000313" key="2">
    <source>
        <dbReference type="EMBL" id="SMC28954.1"/>
    </source>
</evidence>
<keyword evidence="1" id="KW-0472">Membrane</keyword>
<keyword evidence="1" id="KW-1133">Transmembrane helix</keyword>
<dbReference type="RefSeq" id="WP_084092452.1">
    <property type="nucleotide sequence ID" value="NZ_FWXD01000027.1"/>
</dbReference>
<accession>A0A1W1XYL4</accession>
<dbReference type="OrthoDB" id="9429431at2"/>
<reference evidence="2 3" key="1">
    <citation type="submission" date="2017-04" db="EMBL/GenBank/DDBJ databases">
        <authorList>
            <person name="Afonso C.L."/>
            <person name="Miller P.J."/>
            <person name="Scott M.A."/>
            <person name="Spackman E."/>
            <person name="Goraichik I."/>
            <person name="Dimitrov K.M."/>
            <person name="Suarez D.L."/>
            <person name="Swayne D.E."/>
        </authorList>
    </citation>
    <scope>NUCLEOTIDE SEQUENCE [LARGE SCALE GENOMIC DNA]</scope>
    <source>
        <strain evidence="2 3">DSM 23236</strain>
    </source>
</reference>
<name>A0A1W1XYL4_9NEIS</name>
<organism evidence="2 3">
    <name type="scientific">Andreprevotia lacus DSM 23236</name>
    <dbReference type="NCBI Taxonomy" id="1121001"/>
    <lineage>
        <taxon>Bacteria</taxon>
        <taxon>Pseudomonadati</taxon>
        <taxon>Pseudomonadota</taxon>
        <taxon>Betaproteobacteria</taxon>
        <taxon>Neisseriales</taxon>
        <taxon>Chitinibacteraceae</taxon>
        <taxon>Andreprevotia</taxon>
    </lineage>
</organism>